<dbReference type="Gene3D" id="1.10.760.10">
    <property type="entry name" value="Cytochrome c-like domain"/>
    <property type="match status" value="1"/>
</dbReference>
<keyword evidence="3 4" id="KW-0408">Iron</keyword>
<evidence type="ECO:0000256" key="1">
    <source>
        <dbReference type="ARBA" id="ARBA00022617"/>
    </source>
</evidence>
<dbReference type="SUPFAM" id="SSF53822">
    <property type="entry name" value="Periplasmic binding protein-like I"/>
    <property type="match status" value="1"/>
</dbReference>
<sequence length="522" mass="55757">MLAIILVLLPWLAAAAPQPDPVAAGQAIYRQGVLGDGTPLAGQGAANVTRTGHEAACISCHRRSGFGLAEGPLVVRPITAPDLFGGSAAAPNPRILHQLGQRIRPVYDSQSLARAIRTGVGADGRALDAMMPRYPLGDADMAALQAYLHTLSPGPDPGVDASVIRLATVIQPGVDPHRSQAMLDVLRAFVRDRNAAVRSEPQRRRAGTMRMHRAWRSWVLDVWELRGDPSGWPEQLEAFQRRAPVFALVAGIGTASWQPVHDFSERNQVPCILPLTSLPGEGGGFYTVYFSRGMALEADALALELRRKLAGQRVLQVVRLDDAESMAAARALSTALPGGGIALDQVQLSHAPDASDWARIAQADAAALVLWLRAQDLARLPGEARPVYASGSLLGDADMAAPPAQLRVIYPWELPQSQQLRTRRASDWLHARGLGAAAPRDAIDTLFAVSVTADALAHLMDSYSRDYFVETVEHQLSTTILAPTRPAPSLGPDQRFASKGVYIAAPRALKGGPGAQPALIVP</sequence>
<dbReference type="InterPro" id="IPR028082">
    <property type="entry name" value="Peripla_BP_I"/>
</dbReference>
<dbReference type="InterPro" id="IPR036909">
    <property type="entry name" value="Cyt_c-like_dom_sf"/>
</dbReference>
<dbReference type="GO" id="GO:0020037">
    <property type="term" value="F:heme binding"/>
    <property type="evidence" value="ECO:0007669"/>
    <property type="project" value="InterPro"/>
</dbReference>
<organism evidence="7 8">
    <name type="scientific">Massilia horti</name>
    <dbReference type="NCBI Taxonomy" id="2562153"/>
    <lineage>
        <taxon>Bacteria</taxon>
        <taxon>Pseudomonadati</taxon>
        <taxon>Pseudomonadota</taxon>
        <taxon>Betaproteobacteria</taxon>
        <taxon>Burkholderiales</taxon>
        <taxon>Oxalobacteraceae</taxon>
        <taxon>Telluria group</taxon>
        <taxon>Massilia</taxon>
    </lineage>
</organism>
<evidence type="ECO:0000256" key="5">
    <source>
        <dbReference type="SAM" id="SignalP"/>
    </source>
</evidence>
<evidence type="ECO:0000256" key="3">
    <source>
        <dbReference type="ARBA" id="ARBA00023004"/>
    </source>
</evidence>
<dbReference type="AlphaFoldDB" id="A0A4Y9SZY7"/>
<dbReference type="Pfam" id="PF00034">
    <property type="entry name" value="Cytochrom_C"/>
    <property type="match status" value="1"/>
</dbReference>
<comment type="caution">
    <text evidence="7">The sequence shown here is derived from an EMBL/GenBank/DDBJ whole genome shotgun (WGS) entry which is preliminary data.</text>
</comment>
<evidence type="ECO:0000256" key="4">
    <source>
        <dbReference type="PROSITE-ProRule" id="PRU00433"/>
    </source>
</evidence>
<dbReference type="OrthoDB" id="5558268at2"/>
<dbReference type="Proteomes" id="UP000297258">
    <property type="component" value="Unassembled WGS sequence"/>
</dbReference>
<accession>A0A4Y9SZY7</accession>
<feature type="domain" description="Cytochrome c" evidence="6">
    <location>
        <begin position="20"/>
        <end position="152"/>
    </location>
</feature>
<dbReference type="PROSITE" id="PS51007">
    <property type="entry name" value="CYTC"/>
    <property type="match status" value="1"/>
</dbReference>
<keyword evidence="5" id="KW-0732">Signal</keyword>
<dbReference type="SUPFAM" id="SSF46626">
    <property type="entry name" value="Cytochrome c"/>
    <property type="match status" value="1"/>
</dbReference>
<keyword evidence="2 4" id="KW-0479">Metal-binding</keyword>
<dbReference type="EMBL" id="SPUM01000061">
    <property type="protein sequence ID" value="TFW32312.1"/>
    <property type="molecule type" value="Genomic_DNA"/>
</dbReference>
<protein>
    <recommendedName>
        <fullName evidence="6">Cytochrome c domain-containing protein</fullName>
    </recommendedName>
</protein>
<gene>
    <name evidence="7" type="ORF">E4O92_10100</name>
</gene>
<name>A0A4Y9SZY7_9BURK</name>
<proteinExistence type="predicted"/>
<dbReference type="RefSeq" id="WP_135189643.1">
    <property type="nucleotide sequence ID" value="NZ_SPUM01000061.1"/>
</dbReference>
<feature type="signal peptide" evidence="5">
    <location>
        <begin position="1"/>
        <end position="15"/>
    </location>
</feature>
<evidence type="ECO:0000256" key="2">
    <source>
        <dbReference type="ARBA" id="ARBA00022723"/>
    </source>
</evidence>
<evidence type="ECO:0000259" key="6">
    <source>
        <dbReference type="PROSITE" id="PS51007"/>
    </source>
</evidence>
<evidence type="ECO:0000313" key="8">
    <source>
        <dbReference type="Proteomes" id="UP000297258"/>
    </source>
</evidence>
<dbReference type="GO" id="GO:0009055">
    <property type="term" value="F:electron transfer activity"/>
    <property type="evidence" value="ECO:0007669"/>
    <property type="project" value="InterPro"/>
</dbReference>
<keyword evidence="1 4" id="KW-0349">Heme</keyword>
<keyword evidence="8" id="KW-1185">Reference proteome</keyword>
<dbReference type="GO" id="GO:0046872">
    <property type="term" value="F:metal ion binding"/>
    <property type="evidence" value="ECO:0007669"/>
    <property type="project" value="UniProtKB-KW"/>
</dbReference>
<feature type="chain" id="PRO_5021268305" description="Cytochrome c domain-containing protein" evidence="5">
    <location>
        <begin position="16"/>
        <end position="522"/>
    </location>
</feature>
<evidence type="ECO:0000313" key="7">
    <source>
        <dbReference type="EMBL" id="TFW32312.1"/>
    </source>
</evidence>
<reference evidence="7 8" key="1">
    <citation type="submission" date="2019-03" db="EMBL/GenBank/DDBJ databases">
        <title>Draft genome of Massilia hortus sp. nov., a novel bacterial species of the Oxalobacteraceae family.</title>
        <authorList>
            <person name="Peta V."/>
            <person name="Raths R."/>
            <person name="Bucking H."/>
        </authorList>
    </citation>
    <scope>NUCLEOTIDE SEQUENCE [LARGE SCALE GENOMIC DNA]</scope>
    <source>
        <strain evidence="7 8">ONC3</strain>
    </source>
</reference>
<dbReference type="InterPro" id="IPR009056">
    <property type="entry name" value="Cyt_c-like_dom"/>
</dbReference>